<dbReference type="InterPro" id="IPR044857">
    <property type="entry name" value="T7SS_EccB_R1"/>
</dbReference>
<accession>A0A1H3MT75</accession>
<evidence type="ECO:0000256" key="7">
    <source>
        <dbReference type="ARBA" id="ARBA00022840"/>
    </source>
</evidence>
<dbReference type="Pfam" id="PF05108">
    <property type="entry name" value="T7SS_ESX1_EccB"/>
    <property type="match status" value="1"/>
</dbReference>
<evidence type="ECO:0000256" key="3">
    <source>
        <dbReference type="ARBA" id="ARBA00022475"/>
    </source>
</evidence>
<dbReference type="AlphaFoldDB" id="A0A1H3MT75"/>
<gene>
    <name evidence="11" type="ORF">SAMN05216215_103548</name>
</gene>
<keyword evidence="4 10" id="KW-0812">Transmembrane</keyword>
<evidence type="ECO:0000256" key="5">
    <source>
        <dbReference type="ARBA" id="ARBA00022741"/>
    </source>
</evidence>
<dbReference type="GO" id="GO:0016787">
    <property type="term" value="F:hydrolase activity"/>
    <property type="evidence" value="ECO:0007669"/>
    <property type="project" value="UniProtKB-KW"/>
</dbReference>
<evidence type="ECO:0000313" key="11">
    <source>
        <dbReference type="EMBL" id="SDY79816.1"/>
    </source>
</evidence>
<dbReference type="GO" id="GO:0005524">
    <property type="term" value="F:ATP binding"/>
    <property type="evidence" value="ECO:0007669"/>
    <property type="project" value="UniProtKB-KW"/>
</dbReference>
<keyword evidence="7" id="KW-0067">ATP-binding</keyword>
<feature type="transmembrane region" description="Helical" evidence="10">
    <location>
        <begin position="39"/>
        <end position="61"/>
    </location>
</feature>
<evidence type="ECO:0000313" key="12">
    <source>
        <dbReference type="Proteomes" id="UP000199529"/>
    </source>
</evidence>
<keyword evidence="9 10" id="KW-0472">Membrane</keyword>
<evidence type="ECO:0000256" key="4">
    <source>
        <dbReference type="ARBA" id="ARBA00022692"/>
    </source>
</evidence>
<evidence type="ECO:0000256" key="1">
    <source>
        <dbReference type="ARBA" id="ARBA00004162"/>
    </source>
</evidence>
<reference evidence="12" key="1">
    <citation type="submission" date="2016-10" db="EMBL/GenBank/DDBJ databases">
        <authorList>
            <person name="Varghese N."/>
            <person name="Submissions S."/>
        </authorList>
    </citation>
    <scope>NUCLEOTIDE SEQUENCE [LARGE SCALE GENOMIC DNA]</scope>
    <source>
        <strain evidence="12">CGMCC 4.3530</strain>
    </source>
</reference>
<keyword evidence="8 10" id="KW-1133">Transmembrane helix</keyword>
<dbReference type="Gene3D" id="3.30.2390.20">
    <property type="entry name" value="Type VII secretion system EccB, repeat 1 domain"/>
    <property type="match status" value="1"/>
</dbReference>
<dbReference type="STRING" id="418495.SAMN05216215_103548"/>
<comment type="subcellular location">
    <subcellularLocation>
        <location evidence="1">Cell membrane</location>
        <topology evidence="1">Single-pass membrane protein</topology>
    </subcellularLocation>
</comment>
<keyword evidence="12" id="KW-1185">Reference proteome</keyword>
<dbReference type="InterPro" id="IPR042485">
    <property type="entry name" value="T7SS_EccB_R3"/>
</dbReference>
<dbReference type="EMBL" id="FNOK01000035">
    <property type="protein sequence ID" value="SDY79816.1"/>
    <property type="molecule type" value="Genomic_DNA"/>
</dbReference>
<keyword evidence="6" id="KW-0378">Hydrolase</keyword>
<dbReference type="PANTHER" id="PTHR40765:SF2">
    <property type="entry name" value="ESX-2 SECRETION SYSTEM ATPASE ECCB2"/>
    <property type="match status" value="1"/>
</dbReference>
<proteinExistence type="inferred from homology"/>
<sequence>MHSRSDQVQAHSFMTARVVSALVSAEPDAPSPPLRRTPLGFVIGLMVAILVVAGFAVYGILKPGGATAWTQPGKLIVENETGGQYVLADGTLRPVQNFASAKLLLGEKMTVARTPSSSLAGVPRGTPVGIVGAPDALPANTPGRDLSWLTCATSTRDASGASHPSLKVTVGGAADVISADEGEAVLVRSADGAEYLVWRGTRLRLAAPWVAPVLGYDGLKALPVRDSWINTIPAGPDLAPVPVAGLGSPGPVLGGQPTRIGQVFQVDVVGRPSAFYLLTGSGLMQVNQTAAALALGNPAAATGGKARELAPAAMAAVAAVASPNTMAQLPDEPPALMTFEDGQGPCALAEPGAGDVRTTLVKATVDNGVVVGGPGLVRDEFTADTIEVKPGAGMLARTLPAPGMPGMGLYLVTDAGAKFPVPNEKAATALGYRVSDTVALPAELLSLLPTGPVLSPENAAGGGAPSAP</sequence>
<evidence type="ECO:0000256" key="8">
    <source>
        <dbReference type="ARBA" id="ARBA00022989"/>
    </source>
</evidence>
<keyword evidence="3" id="KW-1003">Cell membrane</keyword>
<dbReference type="GO" id="GO:0005576">
    <property type="term" value="C:extracellular region"/>
    <property type="evidence" value="ECO:0007669"/>
    <property type="project" value="TreeGrafter"/>
</dbReference>
<dbReference type="InterPro" id="IPR007795">
    <property type="entry name" value="T7SS_EccB"/>
</dbReference>
<comment type="similarity">
    <text evidence="2">Belongs to the EccB family.</text>
</comment>
<keyword evidence="5" id="KW-0547">Nucleotide-binding</keyword>
<dbReference type="GO" id="GO:0005886">
    <property type="term" value="C:plasma membrane"/>
    <property type="evidence" value="ECO:0007669"/>
    <property type="project" value="UniProtKB-SubCell"/>
</dbReference>
<evidence type="ECO:0000256" key="6">
    <source>
        <dbReference type="ARBA" id="ARBA00022801"/>
    </source>
</evidence>
<evidence type="ECO:0000256" key="10">
    <source>
        <dbReference type="SAM" id="Phobius"/>
    </source>
</evidence>
<protein>
    <submittedName>
        <fullName evidence="11">Type VII secretion protein EccB</fullName>
    </submittedName>
</protein>
<dbReference type="Proteomes" id="UP000199529">
    <property type="component" value="Unassembled WGS sequence"/>
</dbReference>
<evidence type="ECO:0000256" key="2">
    <source>
        <dbReference type="ARBA" id="ARBA00008149"/>
    </source>
</evidence>
<organism evidence="11 12">
    <name type="scientific">Saccharopolyspora shandongensis</name>
    <dbReference type="NCBI Taxonomy" id="418495"/>
    <lineage>
        <taxon>Bacteria</taxon>
        <taxon>Bacillati</taxon>
        <taxon>Actinomycetota</taxon>
        <taxon>Actinomycetes</taxon>
        <taxon>Pseudonocardiales</taxon>
        <taxon>Pseudonocardiaceae</taxon>
        <taxon>Saccharopolyspora</taxon>
    </lineage>
</organism>
<evidence type="ECO:0000256" key="9">
    <source>
        <dbReference type="ARBA" id="ARBA00023136"/>
    </source>
</evidence>
<dbReference type="NCBIfam" id="TIGR03919">
    <property type="entry name" value="T7SS_EccB"/>
    <property type="match status" value="1"/>
</dbReference>
<dbReference type="PANTHER" id="PTHR40765">
    <property type="entry name" value="ESX-2 SECRETION SYSTEM ATPASE ECCB2"/>
    <property type="match status" value="1"/>
</dbReference>
<dbReference type="Gene3D" id="2.40.50.910">
    <property type="entry name" value="Type VII secretion system EccB, repeat 3 domain"/>
    <property type="match status" value="1"/>
</dbReference>
<dbReference type="OrthoDB" id="3847604at2"/>
<dbReference type="RefSeq" id="WP_093271916.1">
    <property type="nucleotide sequence ID" value="NZ_FNOK01000035.1"/>
</dbReference>
<name>A0A1H3MT75_9PSEU</name>